<sequence>MSGTTPSQTSLEDALVLGLVALLPGSASITDSLHPFKEQHGATVIRLLSRHIRIAQPEGPHFGQYG</sequence>
<dbReference type="AlphaFoldDB" id="A0AAV7PW95"/>
<protein>
    <submittedName>
        <fullName evidence="1">Uncharacterized protein</fullName>
    </submittedName>
</protein>
<reference evidence="1" key="1">
    <citation type="journal article" date="2022" name="bioRxiv">
        <title>Sequencing and chromosome-scale assembly of the giantPleurodeles waltlgenome.</title>
        <authorList>
            <person name="Brown T."/>
            <person name="Elewa A."/>
            <person name="Iarovenko S."/>
            <person name="Subramanian E."/>
            <person name="Araus A.J."/>
            <person name="Petzold A."/>
            <person name="Susuki M."/>
            <person name="Suzuki K.-i.T."/>
            <person name="Hayashi T."/>
            <person name="Toyoda A."/>
            <person name="Oliveira C."/>
            <person name="Osipova E."/>
            <person name="Leigh N.D."/>
            <person name="Simon A."/>
            <person name="Yun M.H."/>
        </authorList>
    </citation>
    <scope>NUCLEOTIDE SEQUENCE</scope>
    <source>
        <strain evidence="1">20211129_DDA</strain>
        <tissue evidence="1">Liver</tissue>
    </source>
</reference>
<proteinExistence type="predicted"/>
<accession>A0AAV7PW95</accession>
<evidence type="ECO:0000313" key="2">
    <source>
        <dbReference type="Proteomes" id="UP001066276"/>
    </source>
</evidence>
<comment type="caution">
    <text evidence="1">The sequence shown here is derived from an EMBL/GenBank/DDBJ whole genome shotgun (WGS) entry which is preliminary data.</text>
</comment>
<evidence type="ECO:0000313" key="1">
    <source>
        <dbReference type="EMBL" id="KAJ1131501.1"/>
    </source>
</evidence>
<name>A0AAV7PW95_PLEWA</name>
<gene>
    <name evidence="1" type="ORF">NDU88_009837</name>
</gene>
<keyword evidence="2" id="KW-1185">Reference proteome</keyword>
<dbReference type="Proteomes" id="UP001066276">
    <property type="component" value="Chromosome 7"/>
</dbReference>
<dbReference type="EMBL" id="JANPWB010000011">
    <property type="protein sequence ID" value="KAJ1131501.1"/>
    <property type="molecule type" value="Genomic_DNA"/>
</dbReference>
<organism evidence="1 2">
    <name type="scientific">Pleurodeles waltl</name>
    <name type="common">Iberian ribbed newt</name>
    <dbReference type="NCBI Taxonomy" id="8319"/>
    <lineage>
        <taxon>Eukaryota</taxon>
        <taxon>Metazoa</taxon>
        <taxon>Chordata</taxon>
        <taxon>Craniata</taxon>
        <taxon>Vertebrata</taxon>
        <taxon>Euteleostomi</taxon>
        <taxon>Amphibia</taxon>
        <taxon>Batrachia</taxon>
        <taxon>Caudata</taxon>
        <taxon>Salamandroidea</taxon>
        <taxon>Salamandridae</taxon>
        <taxon>Pleurodelinae</taxon>
        <taxon>Pleurodeles</taxon>
    </lineage>
</organism>